<dbReference type="Proteomes" id="UP001203880">
    <property type="component" value="Unassembled WGS sequence"/>
</dbReference>
<dbReference type="EMBL" id="JAMFMB010000027">
    <property type="protein sequence ID" value="MCL6285398.1"/>
    <property type="molecule type" value="Genomic_DNA"/>
</dbReference>
<proteinExistence type="predicted"/>
<name>A0ABT0Q6A4_9RHOB</name>
<sequence length="120" mass="13146">MLAVPLLATPLFAQEEPGELPLDQRAQVLSAEAVLKDMQDPNRPGEAEISPLYPVKGGYKMCATTDAYNSSGTYIGRDYWEVTLDEDGQEVVSTRDVTGLNSPCYGVDYKPFEQLIEGAK</sequence>
<evidence type="ECO:0000313" key="2">
    <source>
        <dbReference type="Proteomes" id="UP001203880"/>
    </source>
</evidence>
<organism evidence="1 2">
    <name type="scientific">Ruegeria spongiae</name>
    <dbReference type="NCBI Taxonomy" id="2942209"/>
    <lineage>
        <taxon>Bacteria</taxon>
        <taxon>Pseudomonadati</taxon>
        <taxon>Pseudomonadota</taxon>
        <taxon>Alphaproteobacteria</taxon>
        <taxon>Rhodobacterales</taxon>
        <taxon>Roseobacteraceae</taxon>
        <taxon>Ruegeria</taxon>
    </lineage>
</organism>
<accession>A0ABT0Q6A4</accession>
<protein>
    <submittedName>
        <fullName evidence="1">Uncharacterized protein</fullName>
    </submittedName>
</protein>
<keyword evidence="2" id="KW-1185">Reference proteome</keyword>
<reference evidence="1" key="1">
    <citation type="submission" date="2022-05" db="EMBL/GenBank/DDBJ databases">
        <authorList>
            <person name="Park J.-S."/>
        </authorList>
    </citation>
    <scope>NUCLEOTIDE SEQUENCE</scope>
    <source>
        <strain evidence="1">2012CJ41-6</strain>
    </source>
</reference>
<comment type="caution">
    <text evidence="1">The sequence shown here is derived from an EMBL/GenBank/DDBJ whole genome shotgun (WGS) entry which is preliminary data.</text>
</comment>
<gene>
    <name evidence="1" type="ORF">M3P21_17860</name>
</gene>
<evidence type="ECO:0000313" key="1">
    <source>
        <dbReference type="EMBL" id="MCL6285398.1"/>
    </source>
</evidence>
<dbReference type="RefSeq" id="WP_249712147.1">
    <property type="nucleotide sequence ID" value="NZ_JAMFMB010000027.1"/>
</dbReference>